<dbReference type="SMART" id="SM00829">
    <property type="entry name" value="PKS_ER"/>
    <property type="match status" value="1"/>
</dbReference>
<name>A0ABP6AI11_STRLO</name>
<dbReference type="Pfam" id="PF13602">
    <property type="entry name" value="ADH_zinc_N_2"/>
    <property type="match status" value="1"/>
</dbReference>
<dbReference type="Proteomes" id="UP001501777">
    <property type="component" value="Unassembled WGS sequence"/>
</dbReference>
<dbReference type="InterPro" id="IPR013154">
    <property type="entry name" value="ADH-like_N"/>
</dbReference>
<dbReference type="Gene3D" id="3.90.180.10">
    <property type="entry name" value="Medium-chain alcohol dehydrogenases, catalytic domain"/>
    <property type="match status" value="1"/>
</dbReference>
<sequence>MTGMRAAVLDVFGAHAPAVRDVLRPEPEPGRVLIRVLAAGLNPIDNGIRLGRSPYAQPALPAIVGTDVAGIVEAVGDGVDSFSPGDRVFGLTGGVRGEQGSLAQFQSADPALLAHAPDTLPLRQAAALPLVTLTAWEALQAIQVGAGSRLLIQAGAGGVGHVATQIAVASGADVTATVSPGKAALVEAWGATAVDYTRTDVMTRLRDASEGGFDAVFDTVGGPALEQSFLLARQHGDVASCAAFGRPCLQEASLRFLTLHPVYVLLPLTSGRRRAAHGAFLRRTAELVDSGRLRPVVDERRFTLDDLPAAYTAVGDGSAYIKIVVDIAADPSPLR</sequence>
<organism evidence="2 3">
    <name type="scientific">Streptomyces longisporus</name>
    <dbReference type="NCBI Taxonomy" id="1948"/>
    <lineage>
        <taxon>Bacteria</taxon>
        <taxon>Bacillati</taxon>
        <taxon>Actinomycetota</taxon>
        <taxon>Actinomycetes</taxon>
        <taxon>Kitasatosporales</taxon>
        <taxon>Streptomycetaceae</taxon>
        <taxon>Streptomyces</taxon>
    </lineage>
</organism>
<comment type="caution">
    <text evidence="2">The sequence shown here is derived from an EMBL/GenBank/DDBJ whole genome shotgun (WGS) entry which is preliminary data.</text>
</comment>
<gene>
    <name evidence="2" type="ORF">GCM10010276_76000</name>
</gene>
<evidence type="ECO:0000313" key="2">
    <source>
        <dbReference type="EMBL" id="GAA2515912.1"/>
    </source>
</evidence>
<dbReference type="Gene3D" id="3.40.50.720">
    <property type="entry name" value="NAD(P)-binding Rossmann-like Domain"/>
    <property type="match status" value="1"/>
</dbReference>
<dbReference type="InterPro" id="IPR050700">
    <property type="entry name" value="YIM1/Zinc_Alcohol_DH_Fams"/>
</dbReference>
<dbReference type="Pfam" id="PF08240">
    <property type="entry name" value="ADH_N"/>
    <property type="match status" value="1"/>
</dbReference>
<evidence type="ECO:0000259" key="1">
    <source>
        <dbReference type="SMART" id="SM00829"/>
    </source>
</evidence>
<dbReference type="SUPFAM" id="SSF50129">
    <property type="entry name" value="GroES-like"/>
    <property type="match status" value="1"/>
</dbReference>
<protein>
    <submittedName>
        <fullName evidence="2">Zinc-dependent alcohol dehydrogenase family protein</fullName>
    </submittedName>
</protein>
<dbReference type="PANTHER" id="PTHR11695:SF294">
    <property type="entry name" value="RETICULON-4-INTERACTING PROTEIN 1, MITOCHONDRIAL"/>
    <property type="match status" value="1"/>
</dbReference>
<dbReference type="RefSeq" id="WP_344405558.1">
    <property type="nucleotide sequence ID" value="NZ_BAAASG010000023.1"/>
</dbReference>
<dbReference type="InterPro" id="IPR036291">
    <property type="entry name" value="NAD(P)-bd_dom_sf"/>
</dbReference>
<reference evidence="3" key="1">
    <citation type="journal article" date="2019" name="Int. J. Syst. Evol. Microbiol.">
        <title>The Global Catalogue of Microorganisms (GCM) 10K type strain sequencing project: providing services to taxonomists for standard genome sequencing and annotation.</title>
        <authorList>
            <consortium name="The Broad Institute Genomics Platform"/>
            <consortium name="The Broad Institute Genome Sequencing Center for Infectious Disease"/>
            <person name="Wu L."/>
            <person name="Ma J."/>
        </authorList>
    </citation>
    <scope>NUCLEOTIDE SEQUENCE [LARGE SCALE GENOMIC DNA]</scope>
    <source>
        <strain evidence="3">JCM 4395</strain>
    </source>
</reference>
<accession>A0ABP6AI11</accession>
<keyword evidence="3" id="KW-1185">Reference proteome</keyword>
<feature type="domain" description="Enoyl reductase (ER)" evidence="1">
    <location>
        <begin position="13"/>
        <end position="325"/>
    </location>
</feature>
<dbReference type="SUPFAM" id="SSF51735">
    <property type="entry name" value="NAD(P)-binding Rossmann-fold domains"/>
    <property type="match status" value="1"/>
</dbReference>
<dbReference type="PANTHER" id="PTHR11695">
    <property type="entry name" value="ALCOHOL DEHYDROGENASE RELATED"/>
    <property type="match status" value="1"/>
</dbReference>
<evidence type="ECO:0000313" key="3">
    <source>
        <dbReference type="Proteomes" id="UP001501777"/>
    </source>
</evidence>
<dbReference type="InterPro" id="IPR020843">
    <property type="entry name" value="ER"/>
</dbReference>
<dbReference type="InterPro" id="IPR011032">
    <property type="entry name" value="GroES-like_sf"/>
</dbReference>
<dbReference type="EMBL" id="BAAASG010000023">
    <property type="protein sequence ID" value="GAA2515912.1"/>
    <property type="molecule type" value="Genomic_DNA"/>
</dbReference>
<proteinExistence type="predicted"/>